<keyword evidence="2" id="KW-1185">Reference proteome</keyword>
<organism evidence="1 2">
    <name type="scientific">Sinomonas halotolerans</name>
    <dbReference type="NCBI Taxonomy" id="1644133"/>
    <lineage>
        <taxon>Bacteria</taxon>
        <taxon>Bacillati</taxon>
        <taxon>Actinomycetota</taxon>
        <taxon>Actinomycetes</taxon>
        <taxon>Micrococcales</taxon>
        <taxon>Micrococcaceae</taxon>
        <taxon>Sinomonas</taxon>
    </lineage>
</organism>
<dbReference type="EMBL" id="JBDFRB010000002">
    <property type="protein sequence ID" value="MEN2743630.1"/>
    <property type="molecule type" value="Genomic_DNA"/>
</dbReference>
<reference evidence="1 2" key="1">
    <citation type="submission" date="2024-05" db="EMBL/GenBank/DDBJ databases">
        <title>Sinomonas sp. nov., isolated from a waste landfill.</title>
        <authorList>
            <person name="Zhao Y."/>
        </authorList>
    </citation>
    <scope>NUCLEOTIDE SEQUENCE [LARGE SCALE GENOMIC DNA]</scope>
    <source>
        <strain evidence="1 2">CCTCC AB2014300</strain>
    </source>
</reference>
<dbReference type="Proteomes" id="UP001422074">
    <property type="component" value="Unassembled WGS sequence"/>
</dbReference>
<sequence>MADPFVYGRRGITGRLEEPERELLRGLFNDVIGMLEQETDPGQDPLEALVGLSPHARVPEDPALARLLPQAVKDDDDASLEFRRLTERSLREGKTGALRAASLGLDAAHLTLDDAAARHWSTALNDVRLVLAERLGIRSEEDAERVHAVTDWSEAEDVEAYLALVYNFVTWLQTTLVEAMLDGHRLSSHGSADA</sequence>
<dbReference type="InterPro" id="IPR018561">
    <property type="entry name" value="AosR"/>
</dbReference>
<evidence type="ECO:0000313" key="2">
    <source>
        <dbReference type="Proteomes" id="UP001422074"/>
    </source>
</evidence>
<dbReference type="RefSeq" id="WP_345883148.1">
    <property type="nucleotide sequence ID" value="NZ_JBDFRB010000002.1"/>
</dbReference>
<evidence type="ECO:0000313" key="1">
    <source>
        <dbReference type="EMBL" id="MEN2743630.1"/>
    </source>
</evidence>
<name>A0ABU9WZL3_9MICC</name>
<gene>
    <name evidence="1" type="ORF">ABCQ75_03625</name>
</gene>
<comment type="caution">
    <text evidence="1">The sequence shown here is derived from an EMBL/GenBank/DDBJ whole genome shotgun (WGS) entry which is preliminary data.</text>
</comment>
<accession>A0ABU9WZL3</accession>
<proteinExistence type="predicted"/>
<protein>
    <submittedName>
        <fullName evidence="1">DUF2017 domain-containing protein</fullName>
    </submittedName>
</protein>
<dbReference type="Pfam" id="PF09438">
    <property type="entry name" value="DUF2017"/>
    <property type="match status" value="1"/>
</dbReference>